<protein>
    <recommendedName>
        <fullName evidence="4">Phage holin family protein</fullName>
    </recommendedName>
</protein>
<evidence type="ECO:0000313" key="3">
    <source>
        <dbReference type="Proteomes" id="UP000177907"/>
    </source>
</evidence>
<keyword evidence="1" id="KW-1133">Transmembrane helix</keyword>
<keyword evidence="1" id="KW-0472">Membrane</keyword>
<evidence type="ECO:0000313" key="2">
    <source>
        <dbReference type="EMBL" id="OGH88758.1"/>
    </source>
</evidence>
<dbReference type="STRING" id="1798704.A3J93_01550"/>
<dbReference type="AlphaFoldDB" id="A0A1F6NY02"/>
<reference evidence="2 3" key="1">
    <citation type="journal article" date="2016" name="Nat. Commun.">
        <title>Thousands of microbial genomes shed light on interconnected biogeochemical processes in an aquifer system.</title>
        <authorList>
            <person name="Anantharaman K."/>
            <person name="Brown C.T."/>
            <person name="Hug L.A."/>
            <person name="Sharon I."/>
            <person name="Castelle C.J."/>
            <person name="Probst A.J."/>
            <person name="Thomas B.C."/>
            <person name="Singh A."/>
            <person name="Wilkins M.J."/>
            <person name="Karaoz U."/>
            <person name="Brodie E.L."/>
            <person name="Williams K.H."/>
            <person name="Hubbard S.S."/>
            <person name="Banfield J.F."/>
        </authorList>
    </citation>
    <scope>NUCLEOTIDE SEQUENCE [LARGE SCALE GENOMIC DNA]</scope>
</reference>
<dbReference type="EMBL" id="MFQZ01000001">
    <property type="protein sequence ID" value="OGH88758.1"/>
    <property type="molecule type" value="Genomic_DNA"/>
</dbReference>
<accession>A0A1F6NY02</accession>
<dbReference type="PANTHER" id="PTHR37309:SF1">
    <property type="entry name" value="SLR0284 PROTEIN"/>
    <property type="match status" value="1"/>
</dbReference>
<feature type="transmembrane region" description="Helical" evidence="1">
    <location>
        <begin position="28"/>
        <end position="46"/>
    </location>
</feature>
<dbReference type="Pfam" id="PF04020">
    <property type="entry name" value="Phage_holin_4_2"/>
    <property type="match status" value="1"/>
</dbReference>
<evidence type="ECO:0000256" key="1">
    <source>
        <dbReference type="SAM" id="Phobius"/>
    </source>
</evidence>
<proteinExistence type="predicted"/>
<dbReference type="InterPro" id="IPR007165">
    <property type="entry name" value="Phage_holin_4_2"/>
</dbReference>
<feature type="transmembrane region" description="Helical" evidence="1">
    <location>
        <begin position="89"/>
        <end position="110"/>
    </location>
</feature>
<dbReference type="PANTHER" id="PTHR37309">
    <property type="entry name" value="SLR0284 PROTEIN"/>
    <property type="match status" value="1"/>
</dbReference>
<feature type="transmembrane region" description="Helical" evidence="1">
    <location>
        <begin position="53"/>
        <end position="77"/>
    </location>
</feature>
<comment type="caution">
    <text evidence="2">The sequence shown here is derived from an EMBL/GenBank/DDBJ whole genome shotgun (WGS) entry which is preliminary data.</text>
</comment>
<organism evidence="2 3">
    <name type="scientific">Candidatus Magasanikbacteria bacterium RIFOXYC2_FULL_42_28</name>
    <dbReference type="NCBI Taxonomy" id="1798704"/>
    <lineage>
        <taxon>Bacteria</taxon>
        <taxon>Candidatus Magasanikiibacteriota</taxon>
    </lineage>
</organism>
<sequence length="113" mass="12186">MRLILRWLINAGALMAIAYYLPGIAVSGFYSALIAALVLGLVNALIRPILVVLTLPINILTLGLFTLVINALMFWLASSIVKGFEVAGFGPAFWGALIMVVVSWLVGELLKKD</sequence>
<evidence type="ECO:0008006" key="4">
    <source>
        <dbReference type="Google" id="ProtNLM"/>
    </source>
</evidence>
<dbReference type="Proteomes" id="UP000177907">
    <property type="component" value="Unassembled WGS sequence"/>
</dbReference>
<gene>
    <name evidence="2" type="ORF">A3J93_01550</name>
</gene>
<name>A0A1F6NY02_9BACT</name>
<keyword evidence="1" id="KW-0812">Transmembrane</keyword>